<evidence type="ECO:0000313" key="2">
    <source>
        <dbReference type="Proteomes" id="UP000007819"/>
    </source>
</evidence>
<protein>
    <submittedName>
        <fullName evidence="1">Uncharacterized protein</fullName>
    </submittedName>
</protein>
<dbReference type="OrthoDB" id="6625942at2759"/>
<reference evidence="1" key="2">
    <citation type="submission" date="2022-06" db="UniProtKB">
        <authorList>
            <consortium name="EnsemblMetazoa"/>
        </authorList>
    </citation>
    <scope>IDENTIFICATION</scope>
</reference>
<organism evidence="1 2">
    <name type="scientific">Acyrthosiphon pisum</name>
    <name type="common">Pea aphid</name>
    <dbReference type="NCBI Taxonomy" id="7029"/>
    <lineage>
        <taxon>Eukaryota</taxon>
        <taxon>Metazoa</taxon>
        <taxon>Ecdysozoa</taxon>
        <taxon>Arthropoda</taxon>
        <taxon>Hexapoda</taxon>
        <taxon>Insecta</taxon>
        <taxon>Pterygota</taxon>
        <taxon>Neoptera</taxon>
        <taxon>Paraneoptera</taxon>
        <taxon>Hemiptera</taxon>
        <taxon>Sternorrhyncha</taxon>
        <taxon>Aphidomorpha</taxon>
        <taxon>Aphidoidea</taxon>
        <taxon>Aphididae</taxon>
        <taxon>Macrosiphini</taxon>
        <taxon>Acyrthosiphon</taxon>
    </lineage>
</organism>
<evidence type="ECO:0000313" key="1">
    <source>
        <dbReference type="EnsemblMetazoa" id="XP_029342060.1"/>
    </source>
</evidence>
<dbReference type="Proteomes" id="UP000007819">
    <property type="component" value="Chromosome A1"/>
</dbReference>
<accession>A0A8R2NL45</accession>
<keyword evidence="2" id="KW-1185">Reference proteome</keyword>
<proteinExistence type="predicted"/>
<dbReference type="AlphaFoldDB" id="A0A8R2NL45"/>
<dbReference type="GeneID" id="107882658"/>
<dbReference type="RefSeq" id="XP_029342060.1">
    <property type="nucleotide sequence ID" value="XM_029486200.1"/>
</dbReference>
<sequence>MQFTAYVTAIKSKNPDLEIGFYLSARLFIKNVNEGANSTWFDFCKMNDVLDFYVIEFATFNECCDEFLHSGVTPLDSTDPAVMTLNKFAAALKQSTIAKDKVYFEFLISPTPKREELENLNHCVLSYNEV</sequence>
<dbReference type="EnsemblMetazoa" id="XM_029486200.1">
    <property type="protein sequence ID" value="XP_029342060.1"/>
    <property type="gene ID" value="LOC107882658"/>
</dbReference>
<reference evidence="2" key="1">
    <citation type="submission" date="2010-06" db="EMBL/GenBank/DDBJ databases">
        <authorList>
            <person name="Jiang H."/>
            <person name="Abraham K."/>
            <person name="Ali S."/>
            <person name="Alsbrooks S.L."/>
            <person name="Anim B.N."/>
            <person name="Anosike U.S."/>
            <person name="Attaway T."/>
            <person name="Bandaranaike D.P."/>
            <person name="Battles P.K."/>
            <person name="Bell S.N."/>
            <person name="Bell A.V."/>
            <person name="Beltran B."/>
            <person name="Bickham C."/>
            <person name="Bustamante Y."/>
            <person name="Caleb T."/>
            <person name="Canada A."/>
            <person name="Cardenas V."/>
            <person name="Carter K."/>
            <person name="Chacko J."/>
            <person name="Chandrabose M.N."/>
            <person name="Chavez D."/>
            <person name="Chavez A."/>
            <person name="Chen L."/>
            <person name="Chu H.-S."/>
            <person name="Claassen K.J."/>
            <person name="Cockrell R."/>
            <person name="Collins M."/>
            <person name="Cooper J.A."/>
            <person name="Cree A."/>
            <person name="Curry S.M."/>
            <person name="Da Y."/>
            <person name="Dao M.D."/>
            <person name="Das B."/>
            <person name="Davila M.-L."/>
            <person name="Davy-Carroll L."/>
            <person name="Denson S."/>
            <person name="Dinh H."/>
            <person name="Ebong V.E."/>
            <person name="Edwards J.R."/>
            <person name="Egan A."/>
            <person name="El-Daye J."/>
            <person name="Escobedo L."/>
            <person name="Fernandez S."/>
            <person name="Fernando P.R."/>
            <person name="Flagg N."/>
            <person name="Forbes L.D."/>
            <person name="Fowler R.G."/>
            <person name="Fu Q."/>
            <person name="Gabisi R.A."/>
            <person name="Ganer J."/>
            <person name="Garbino Pronczuk A."/>
            <person name="Garcia R.M."/>
            <person name="Garner T."/>
            <person name="Garrett T.E."/>
            <person name="Gonzalez D.A."/>
            <person name="Hamid H."/>
            <person name="Hawkins E.S."/>
            <person name="Hirani K."/>
            <person name="Hogues M.E."/>
            <person name="Hollins B."/>
            <person name="Hsiao C.-H."/>
            <person name="Jabil R."/>
            <person name="James M.L."/>
            <person name="Jhangiani S.N."/>
            <person name="Johnson B."/>
            <person name="Johnson Q."/>
            <person name="Joshi V."/>
            <person name="Kalu J.B."/>
            <person name="Kam C."/>
            <person name="Kashfia A."/>
            <person name="Keebler J."/>
            <person name="Kisamo H."/>
            <person name="Kovar C.L."/>
            <person name="Lago L.A."/>
            <person name="Lai C.-Y."/>
            <person name="Laidlaw J."/>
            <person name="Lara F."/>
            <person name="Le T.-K."/>
            <person name="Lee S.L."/>
            <person name="Legall F.H."/>
            <person name="Lemon S.J."/>
            <person name="Lewis L.R."/>
            <person name="Li B."/>
            <person name="Liu Y."/>
            <person name="Liu Y.-S."/>
            <person name="Lopez J."/>
            <person name="Lozado R.J."/>
            <person name="Lu J."/>
            <person name="Madu R.C."/>
            <person name="Maheshwari M."/>
            <person name="Maheshwari R."/>
            <person name="Malloy K."/>
            <person name="Martinez E."/>
            <person name="Mathew T."/>
            <person name="Mercado I.C."/>
            <person name="Mercado C."/>
            <person name="Meyer B."/>
            <person name="Montgomery K."/>
            <person name="Morgan M.B."/>
            <person name="Munidasa M."/>
            <person name="Nazareth L.V."/>
            <person name="Nelson J."/>
            <person name="Ng B.M."/>
            <person name="Nguyen N.B."/>
            <person name="Nguyen P.Q."/>
            <person name="Nguyen T."/>
            <person name="Obregon M."/>
            <person name="Okwuonu G.O."/>
            <person name="Onwere C.G."/>
            <person name="Orozco G."/>
            <person name="Parra A."/>
            <person name="Patel S."/>
            <person name="Patil S."/>
            <person name="Perez A."/>
            <person name="Perez Y."/>
            <person name="Pham C."/>
            <person name="Primus E.L."/>
            <person name="Pu L.-L."/>
            <person name="Puazo M."/>
            <person name="Qin X."/>
            <person name="Quiroz J.B."/>
            <person name="Reese J."/>
            <person name="Richards S."/>
            <person name="Rives C.M."/>
            <person name="Robberts R."/>
            <person name="Ruiz S.J."/>
            <person name="Ruiz M.J."/>
            <person name="Santibanez J."/>
            <person name="Schneider B.W."/>
            <person name="Sisson I."/>
            <person name="Smith M."/>
            <person name="Sodergren E."/>
            <person name="Song X.-Z."/>
            <person name="Song B.B."/>
            <person name="Summersgill H."/>
            <person name="Thelus R."/>
            <person name="Thornton R.D."/>
            <person name="Trejos Z.Y."/>
            <person name="Usmani K."/>
            <person name="Vattathil S."/>
            <person name="Villasana D."/>
            <person name="Walker D.L."/>
            <person name="Wang S."/>
            <person name="Wang K."/>
            <person name="White C.S."/>
            <person name="Williams A.C."/>
            <person name="Williamson J."/>
            <person name="Wilson K."/>
            <person name="Woghiren I.O."/>
            <person name="Woodworth J.R."/>
            <person name="Worley K.C."/>
            <person name="Wright R.A."/>
            <person name="Wu W."/>
            <person name="Young L."/>
            <person name="Zhang L."/>
            <person name="Zhang J."/>
            <person name="Zhu Y."/>
            <person name="Muzny D.M."/>
            <person name="Weinstock G."/>
            <person name="Gibbs R.A."/>
        </authorList>
    </citation>
    <scope>NUCLEOTIDE SEQUENCE [LARGE SCALE GENOMIC DNA]</scope>
    <source>
        <strain evidence="2">LSR1</strain>
    </source>
</reference>
<name>A0A8R2NL45_ACYPI</name>
<dbReference type="KEGG" id="api:107882658"/>